<dbReference type="GeneID" id="110247277"/>
<dbReference type="Pfam" id="PF03473">
    <property type="entry name" value="MOSC"/>
    <property type="match status" value="1"/>
</dbReference>
<dbReference type="SUPFAM" id="SSF141673">
    <property type="entry name" value="MOSC N-terminal domain-like"/>
    <property type="match status" value="1"/>
</dbReference>
<dbReference type="OMA" id="WRWVRIG"/>
<dbReference type="AlphaFoldDB" id="A0A913XUI1"/>
<dbReference type="PANTHER" id="PTHR14237">
    <property type="entry name" value="MOLYBDOPTERIN COFACTOR SULFURASE MOSC"/>
    <property type="match status" value="1"/>
</dbReference>
<dbReference type="Pfam" id="PF03476">
    <property type="entry name" value="MOSC_N"/>
    <property type="match status" value="1"/>
</dbReference>
<organism evidence="2 3">
    <name type="scientific">Exaiptasia diaphana</name>
    <name type="common">Tropical sea anemone</name>
    <name type="synonym">Aiptasia pulchella</name>
    <dbReference type="NCBI Taxonomy" id="2652724"/>
    <lineage>
        <taxon>Eukaryota</taxon>
        <taxon>Metazoa</taxon>
        <taxon>Cnidaria</taxon>
        <taxon>Anthozoa</taxon>
        <taxon>Hexacorallia</taxon>
        <taxon>Actiniaria</taxon>
        <taxon>Aiptasiidae</taxon>
        <taxon>Exaiptasia</taxon>
    </lineage>
</organism>
<dbReference type="GO" id="GO:0030170">
    <property type="term" value="F:pyridoxal phosphate binding"/>
    <property type="evidence" value="ECO:0007669"/>
    <property type="project" value="InterPro"/>
</dbReference>
<name>A0A913XUI1_EXADI</name>
<protein>
    <recommendedName>
        <fullName evidence="1">MOSC domain-containing protein</fullName>
    </recommendedName>
</protein>
<proteinExistence type="predicted"/>
<evidence type="ECO:0000313" key="3">
    <source>
        <dbReference type="Proteomes" id="UP000887567"/>
    </source>
</evidence>
<feature type="domain" description="MOSC" evidence="1">
    <location>
        <begin position="128"/>
        <end position="283"/>
    </location>
</feature>
<evidence type="ECO:0000313" key="2">
    <source>
        <dbReference type="EnsemblMetazoa" id="XP_020909362.1"/>
    </source>
</evidence>
<dbReference type="RefSeq" id="XP_020909362.1">
    <property type="nucleotide sequence ID" value="XM_021053703.2"/>
</dbReference>
<dbReference type="EnsemblMetazoa" id="XM_021053703.2">
    <property type="protein sequence ID" value="XP_020909362.1"/>
    <property type="gene ID" value="LOC110247277"/>
</dbReference>
<dbReference type="GO" id="GO:0030151">
    <property type="term" value="F:molybdenum ion binding"/>
    <property type="evidence" value="ECO:0007669"/>
    <property type="project" value="InterPro"/>
</dbReference>
<sequence length="285" mass="32239">MPRLVGHVSCLQTFPVKSCKGIKLNSAWCYYEGLEHDRRWAVVGDETGQCLSMKDYPKMCLVEPELQDDCLRLNAPDMEPLTIMLPLQAQEIKDVRVGKAGTSGKGQSAGPEAATWISKYLDTKCSIYQLTDPRYLKGHKYGALAKDHDKTGFASFAPVLLCTTEALNEVNKNTTEPFSMDRFRPTIIISDTTLYDEDNWKSLYIGDKSVQLRFLRRCGRCAMVRIDPDSAVKTQEEPFKILEKTRLPLPENRKREGYSPIFGVYFAVEKEGSIRVGDPVYECSE</sequence>
<accession>A0A913XUI1</accession>
<dbReference type="InterPro" id="IPR005302">
    <property type="entry name" value="MoCF_Sase_C"/>
</dbReference>
<dbReference type="GO" id="GO:0003824">
    <property type="term" value="F:catalytic activity"/>
    <property type="evidence" value="ECO:0007669"/>
    <property type="project" value="InterPro"/>
</dbReference>
<reference evidence="2" key="1">
    <citation type="submission" date="2022-11" db="UniProtKB">
        <authorList>
            <consortium name="EnsemblMetazoa"/>
        </authorList>
    </citation>
    <scope>IDENTIFICATION</scope>
</reference>
<dbReference type="KEGG" id="epa:110247277"/>
<dbReference type="InterPro" id="IPR005303">
    <property type="entry name" value="MOCOS_middle"/>
</dbReference>
<dbReference type="SUPFAM" id="SSF50800">
    <property type="entry name" value="PK beta-barrel domain-like"/>
    <property type="match status" value="1"/>
</dbReference>
<keyword evidence="3" id="KW-1185">Reference proteome</keyword>
<dbReference type="Proteomes" id="UP000887567">
    <property type="component" value="Unplaced"/>
</dbReference>
<dbReference type="PANTHER" id="PTHR14237:SF19">
    <property type="entry name" value="MITOCHONDRIAL AMIDOXIME REDUCING COMPONENT 1"/>
    <property type="match status" value="1"/>
</dbReference>
<dbReference type="OrthoDB" id="17255at2759"/>
<evidence type="ECO:0000259" key="1">
    <source>
        <dbReference type="PROSITE" id="PS51340"/>
    </source>
</evidence>
<dbReference type="InterPro" id="IPR011037">
    <property type="entry name" value="Pyrv_Knase-like_insert_dom_sf"/>
</dbReference>
<dbReference type="PROSITE" id="PS51340">
    <property type="entry name" value="MOSC"/>
    <property type="match status" value="1"/>
</dbReference>